<protein>
    <submittedName>
        <fullName evidence="1">Uncharacterized protein</fullName>
    </submittedName>
</protein>
<dbReference type="AlphaFoldDB" id="A0AAN4KQM9"/>
<proteinExistence type="predicted"/>
<sequence>MYSAFYWAEYFSIEVLIVEVGIYKVLICIN</sequence>
<accession>A0AAN4KQM9</accession>
<gene>
    <name evidence="1" type="ORF">BTCBT_002615</name>
</gene>
<comment type="caution">
    <text evidence="1">The sequence shown here is derived from an EMBL/GenBank/DDBJ whole genome shotgun (WGS) entry which is preliminary data.</text>
</comment>
<reference evidence="1 2" key="1">
    <citation type="journal article" date="2013" name="Genome Announc.">
        <title>Draft Genome Sequence of Bacillus thuringiensis var. thuringiensis Strain T01-328, a Brazilian Isolate That Produces a Soluble Pesticide Protein, Cry1Ia.</title>
        <authorList>
            <person name="Varani A.M."/>
            <person name="Lemos M.V."/>
            <person name="Fernandes C.C."/>
            <person name="Lemos E.G."/>
            <person name="Alves E.C."/>
            <person name="Desiderio J.A."/>
        </authorList>
    </citation>
    <scope>NUCLEOTIDE SEQUENCE [LARGE SCALE GENOMIC DNA]</scope>
    <source>
        <strain evidence="1 2">T01-328</strain>
    </source>
</reference>
<evidence type="ECO:0000313" key="1">
    <source>
        <dbReference type="EMBL" id="ERI01060.1"/>
    </source>
</evidence>
<dbReference type="Proteomes" id="UP000013487">
    <property type="component" value="Unassembled WGS sequence"/>
</dbReference>
<dbReference type="EMBL" id="ARXZ02000004">
    <property type="protein sequence ID" value="ERI01060.1"/>
    <property type="molecule type" value="Genomic_DNA"/>
</dbReference>
<organism evidence="1 2">
    <name type="scientific">Bacillus thuringiensis T01-328</name>
    <dbReference type="NCBI Taxonomy" id="1324966"/>
    <lineage>
        <taxon>Bacteria</taxon>
        <taxon>Bacillati</taxon>
        <taxon>Bacillota</taxon>
        <taxon>Bacilli</taxon>
        <taxon>Bacillales</taxon>
        <taxon>Bacillaceae</taxon>
        <taxon>Bacillus</taxon>
        <taxon>Bacillus cereus group</taxon>
    </lineage>
</organism>
<name>A0AAN4KQM9_BACTU</name>
<evidence type="ECO:0000313" key="2">
    <source>
        <dbReference type="Proteomes" id="UP000013487"/>
    </source>
</evidence>